<dbReference type="EMBL" id="KV744808">
    <property type="protein sequence ID" value="OCK86190.1"/>
    <property type="molecule type" value="Genomic_DNA"/>
</dbReference>
<accession>A0A8E2ELX5</accession>
<organism evidence="2 3">
    <name type="scientific">Lepidopterella palustris CBS 459.81</name>
    <dbReference type="NCBI Taxonomy" id="1314670"/>
    <lineage>
        <taxon>Eukaryota</taxon>
        <taxon>Fungi</taxon>
        <taxon>Dikarya</taxon>
        <taxon>Ascomycota</taxon>
        <taxon>Pezizomycotina</taxon>
        <taxon>Dothideomycetes</taxon>
        <taxon>Pleosporomycetidae</taxon>
        <taxon>Mytilinidiales</taxon>
        <taxon>Argynnaceae</taxon>
        <taxon>Lepidopterella</taxon>
    </lineage>
</organism>
<dbReference type="AlphaFoldDB" id="A0A8E2ELX5"/>
<keyword evidence="3" id="KW-1185">Reference proteome</keyword>
<evidence type="ECO:0000313" key="2">
    <source>
        <dbReference type="EMBL" id="OCK86190.1"/>
    </source>
</evidence>
<reference evidence="2 3" key="1">
    <citation type="journal article" date="2016" name="Nat. Commun.">
        <title>Ectomycorrhizal ecology is imprinted in the genome of the dominant symbiotic fungus Cenococcum geophilum.</title>
        <authorList>
            <consortium name="DOE Joint Genome Institute"/>
            <person name="Peter M."/>
            <person name="Kohler A."/>
            <person name="Ohm R.A."/>
            <person name="Kuo A."/>
            <person name="Krutzmann J."/>
            <person name="Morin E."/>
            <person name="Arend M."/>
            <person name="Barry K.W."/>
            <person name="Binder M."/>
            <person name="Choi C."/>
            <person name="Clum A."/>
            <person name="Copeland A."/>
            <person name="Grisel N."/>
            <person name="Haridas S."/>
            <person name="Kipfer T."/>
            <person name="LaButti K."/>
            <person name="Lindquist E."/>
            <person name="Lipzen A."/>
            <person name="Maire R."/>
            <person name="Meier B."/>
            <person name="Mihaltcheva S."/>
            <person name="Molinier V."/>
            <person name="Murat C."/>
            <person name="Poggeler S."/>
            <person name="Quandt C.A."/>
            <person name="Sperisen C."/>
            <person name="Tritt A."/>
            <person name="Tisserant E."/>
            <person name="Crous P.W."/>
            <person name="Henrissat B."/>
            <person name="Nehls U."/>
            <person name="Egli S."/>
            <person name="Spatafora J.W."/>
            <person name="Grigoriev I.V."/>
            <person name="Martin F.M."/>
        </authorList>
    </citation>
    <scope>NUCLEOTIDE SEQUENCE [LARGE SCALE GENOMIC DNA]</scope>
    <source>
        <strain evidence="2 3">CBS 459.81</strain>
    </source>
</reference>
<name>A0A8E2ELX5_9PEZI</name>
<feature type="compositionally biased region" description="Basic and acidic residues" evidence="1">
    <location>
        <begin position="11"/>
        <end position="25"/>
    </location>
</feature>
<protein>
    <submittedName>
        <fullName evidence="2">Uncharacterized protein</fullName>
    </submittedName>
</protein>
<feature type="region of interest" description="Disordered" evidence="1">
    <location>
        <begin position="1"/>
        <end position="50"/>
    </location>
</feature>
<dbReference type="Proteomes" id="UP000250266">
    <property type="component" value="Unassembled WGS sequence"/>
</dbReference>
<sequence length="324" mass="35758">MGGRANYRSRKTAESEGSEAAREVGTKGSHTSYGGDAESHLPSRNPDGTFIKDSEAAREAGIKEGHHNHAGSKARWTIEINPNLIYAFTENGSYYQKNLGRAFTMYISNLVYGFQHCLNKNGEDGKSELNSEDFNHKVTLESDDTGHIDYCGCNIKNGNLRLLFQGESFMVNVGSLALLLDRTMNEASRATRGTREVAGTAPGAAQPANVPRMSLKARQSVNQFEKHSRRNERKLGEEGEVGSSAYYYFGSSVPVIRGNKFKGDGLWIEGFLEIVPEEIILKVVDQVDENYGIVLVDYAAEIYTTAKRWGLDADSSCNSFMLLL</sequence>
<evidence type="ECO:0000313" key="3">
    <source>
        <dbReference type="Proteomes" id="UP000250266"/>
    </source>
</evidence>
<gene>
    <name evidence="2" type="ORF">K432DRAFT_421226</name>
</gene>
<proteinExistence type="predicted"/>
<evidence type="ECO:0000256" key="1">
    <source>
        <dbReference type="SAM" id="MobiDB-lite"/>
    </source>
</evidence>
<dbReference type="OrthoDB" id="2364174at2759"/>